<feature type="chain" id="PRO_5012989387" evidence="1">
    <location>
        <begin position="30"/>
        <end position="257"/>
    </location>
</feature>
<keyword evidence="4" id="KW-1185">Reference proteome</keyword>
<dbReference type="EMBL" id="NEVJ01000003">
    <property type="protein sequence ID" value="OZI21400.1"/>
    <property type="molecule type" value="Genomic_DNA"/>
</dbReference>
<dbReference type="Pfam" id="PF01966">
    <property type="entry name" value="HD"/>
    <property type="match status" value="1"/>
</dbReference>
<proteinExistence type="predicted"/>
<dbReference type="OrthoDB" id="8478129at2"/>
<evidence type="ECO:0000259" key="2">
    <source>
        <dbReference type="PROSITE" id="PS51831"/>
    </source>
</evidence>
<keyword evidence="1" id="KW-0732">Signal</keyword>
<evidence type="ECO:0000313" key="4">
    <source>
        <dbReference type="Proteomes" id="UP000216857"/>
    </source>
</evidence>
<name>A0A261R9U2_9BORD</name>
<dbReference type="SMART" id="SM00471">
    <property type="entry name" value="HDc"/>
    <property type="match status" value="1"/>
</dbReference>
<comment type="caution">
    <text evidence="3">The sequence shown here is derived from an EMBL/GenBank/DDBJ whole genome shotgun (WGS) entry which is preliminary data.</text>
</comment>
<dbReference type="SUPFAM" id="SSF109604">
    <property type="entry name" value="HD-domain/PDEase-like"/>
    <property type="match status" value="1"/>
</dbReference>
<dbReference type="PROSITE" id="PS51831">
    <property type="entry name" value="HD"/>
    <property type="match status" value="1"/>
</dbReference>
<feature type="signal peptide" evidence="1">
    <location>
        <begin position="1"/>
        <end position="29"/>
    </location>
</feature>
<evidence type="ECO:0000256" key="1">
    <source>
        <dbReference type="SAM" id="SignalP"/>
    </source>
</evidence>
<accession>A0A261R9U2</accession>
<dbReference type="CDD" id="cd00077">
    <property type="entry name" value="HDc"/>
    <property type="match status" value="1"/>
</dbReference>
<dbReference type="InterPro" id="IPR003607">
    <property type="entry name" value="HD/PDEase_dom"/>
</dbReference>
<reference evidence="3" key="1">
    <citation type="submission" date="2017-05" db="EMBL/GenBank/DDBJ databases">
        <title>Complete and WGS of Bordetella genogroups.</title>
        <authorList>
            <person name="Spilker T."/>
            <person name="Lipuma J."/>
        </authorList>
    </citation>
    <scope>NUCLEOTIDE SEQUENCE</scope>
    <source>
        <strain evidence="3">AU21707</strain>
    </source>
</reference>
<dbReference type="AlphaFoldDB" id="A0A261R9U2"/>
<organism evidence="3 4">
    <name type="scientific">Bordetella genomosp. 9</name>
    <dbReference type="NCBI Taxonomy" id="1416803"/>
    <lineage>
        <taxon>Bacteria</taxon>
        <taxon>Pseudomonadati</taxon>
        <taxon>Pseudomonadota</taxon>
        <taxon>Betaproteobacteria</taxon>
        <taxon>Burkholderiales</taxon>
        <taxon>Alcaligenaceae</taxon>
        <taxon>Bordetella</taxon>
    </lineage>
</organism>
<dbReference type="InterPro" id="IPR006674">
    <property type="entry name" value="HD_domain"/>
</dbReference>
<dbReference type="Gene3D" id="1.10.3210.10">
    <property type="entry name" value="Hypothetical protein af1432"/>
    <property type="match status" value="1"/>
</dbReference>
<sequence>MKIARAMGSACAVLLILVLGFIQASDVRAADRALAPDHQRSETADRTPAMAIPDSALARDAAQYIRDSEGKFLFEHSMRVYYWAALTAQRNGLSYDPQLLYVAAMFHDYGLTAHYAQSHLRYEVDGANAAREFLRRHGVPEATSEQVWLAIALHTTNGIPAHVSPLATLIAQGANMDLVGAGYDDFTAEQRDAVEKTYPHPSDFAEVFMRALYDSLKHRPETTQGTGLADVMAYEDPKFVRRDFSALMRNSHWAARK</sequence>
<gene>
    <name evidence="3" type="ORF">CAL26_16680</name>
</gene>
<dbReference type="Proteomes" id="UP000216857">
    <property type="component" value="Unassembled WGS sequence"/>
</dbReference>
<evidence type="ECO:0000313" key="3">
    <source>
        <dbReference type="EMBL" id="OZI21400.1"/>
    </source>
</evidence>
<dbReference type="RefSeq" id="WP_094849926.1">
    <property type="nucleotide sequence ID" value="NZ_NEVJ01000003.1"/>
</dbReference>
<dbReference type="PANTHER" id="PTHR35569:SF1">
    <property type="entry name" value="CYANAMIDE HYDRATASE DDI2-RELATED"/>
    <property type="match status" value="1"/>
</dbReference>
<feature type="domain" description="HD" evidence="2">
    <location>
        <begin position="73"/>
        <end position="179"/>
    </location>
</feature>
<dbReference type="PANTHER" id="PTHR35569">
    <property type="entry name" value="CYANAMIDE HYDRATASE DDI2-RELATED"/>
    <property type="match status" value="1"/>
</dbReference>
<protein>
    <submittedName>
        <fullName evidence="3">Phosphohydrolase</fullName>
    </submittedName>
</protein>
<dbReference type="GO" id="GO:0016787">
    <property type="term" value="F:hydrolase activity"/>
    <property type="evidence" value="ECO:0007669"/>
    <property type="project" value="UniProtKB-KW"/>
</dbReference>